<dbReference type="InterPro" id="IPR009091">
    <property type="entry name" value="RCC1/BLIP-II"/>
</dbReference>
<dbReference type="Proteomes" id="UP000716291">
    <property type="component" value="Unassembled WGS sequence"/>
</dbReference>
<sequence>MIDKLPRDILEYTISYINTESLLELSRVSSYFHLLTNDEYIWKKRCFDHFNIAQDIAYRQNGWKNLYFSLRNAAVYTWGENFDNRLGLTPVEQSHGMPVSRKRYRSRRIGKEVAEPQEVYALRGKGIVDIVSGGWSFHALDRNGYVWFWGIMQSEQSINSTLGTERIEIPVMLQASIPDNDKVKFASISSGRSHCIGLAQDGSVWHWSNSKVIQKVDLVSPKLVIQVTANWSYSSILTDDGTVFIVPMPDDVISSKMIPAPTLVTFCASSQAILSNSEDQIIQLAGLDKYTLALTKFGHVLKLATRNHAAFSASPEEFVIDLKHFGASEIEMNDRQGKMKRFITGAYESFAVYTDEDQVLLGSIHSNSQSRPMRLNGLDHQQVCKISFGDSGALGQGADGQNSDIPQYVNSLKNKYIVAIGFGGWQSSALVIDIKE</sequence>
<dbReference type="SUPFAM" id="SSF81383">
    <property type="entry name" value="F-box domain"/>
    <property type="match status" value="1"/>
</dbReference>
<dbReference type="GO" id="GO:0005085">
    <property type="term" value="F:guanyl-nucleotide exchange factor activity"/>
    <property type="evidence" value="ECO:0007669"/>
    <property type="project" value="TreeGrafter"/>
</dbReference>
<keyword evidence="4" id="KW-1185">Reference proteome</keyword>
<dbReference type="Gene3D" id="2.130.10.30">
    <property type="entry name" value="Regulator of chromosome condensation 1/beta-lactamase-inhibitor protein II"/>
    <property type="match status" value="2"/>
</dbReference>
<dbReference type="InterPro" id="IPR001810">
    <property type="entry name" value="F-box_dom"/>
</dbReference>
<evidence type="ECO:0000256" key="1">
    <source>
        <dbReference type="PROSITE-ProRule" id="PRU00235"/>
    </source>
</evidence>
<dbReference type="InterPro" id="IPR051553">
    <property type="entry name" value="Ran_GTPase-activating"/>
</dbReference>
<dbReference type="PROSITE" id="PS50012">
    <property type="entry name" value="RCC1_3"/>
    <property type="match status" value="1"/>
</dbReference>
<dbReference type="InterPro" id="IPR000408">
    <property type="entry name" value="Reg_chr_condens"/>
</dbReference>
<dbReference type="PANTHER" id="PTHR45982">
    <property type="entry name" value="REGULATOR OF CHROMOSOME CONDENSATION"/>
    <property type="match status" value="1"/>
</dbReference>
<dbReference type="Pfam" id="PF12937">
    <property type="entry name" value="F-box-like"/>
    <property type="match status" value="1"/>
</dbReference>
<evidence type="ECO:0000259" key="2">
    <source>
        <dbReference type="PROSITE" id="PS50181"/>
    </source>
</evidence>
<gene>
    <name evidence="3" type="ORF">G6F64_004234</name>
</gene>
<dbReference type="SUPFAM" id="SSF50985">
    <property type="entry name" value="RCC1/BLIP-II"/>
    <property type="match status" value="1"/>
</dbReference>
<proteinExistence type="predicted"/>
<dbReference type="PROSITE" id="PS50181">
    <property type="entry name" value="FBOX"/>
    <property type="match status" value="1"/>
</dbReference>
<name>A0A9P6XD52_RHIOR</name>
<comment type="caution">
    <text evidence="3">The sequence shown here is derived from an EMBL/GenBank/DDBJ whole genome shotgun (WGS) entry which is preliminary data.</text>
</comment>
<organism evidence="3 4">
    <name type="scientific">Rhizopus oryzae</name>
    <name type="common">Mucormycosis agent</name>
    <name type="synonym">Rhizopus arrhizus var. delemar</name>
    <dbReference type="NCBI Taxonomy" id="64495"/>
    <lineage>
        <taxon>Eukaryota</taxon>
        <taxon>Fungi</taxon>
        <taxon>Fungi incertae sedis</taxon>
        <taxon>Mucoromycota</taxon>
        <taxon>Mucoromycotina</taxon>
        <taxon>Mucoromycetes</taxon>
        <taxon>Mucorales</taxon>
        <taxon>Mucorineae</taxon>
        <taxon>Rhizopodaceae</taxon>
        <taxon>Rhizopus</taxon>
    </lineage>
</organism>
<evidence type="ECO:0000313" key="4">
    <source>
        <dbReference type="Proteomes" id="UP000716291"/>
    </source>
</evidence>
<protein>
    <recommendedName>
        <fullName evidence="2">F-box domain-containing protein</fullName>
    </recommendedName>
</protein>
<dbReference type="AlphaFoldDB" id="A0A9P6XD52"/>
<dbReference type="GO" id="GO:0005737">
    <property type="term" value="C:cytoplasm"/>
    <property type="evidence" value="ECO:0007669"/>
    <property type="project" value="TreeGrafter"/>
</dbReference>
<feature type="repeat" description="RCC1" evidence="1">
    <location>
        <begin position="73"/>
        <end position="143"/>
    </location>
</feature>
<dbReference type="InterPro" id="IPR036047">
    <property type="entry name" value="F-box-like_dom_sf"/>
</dbReference>
<dbReference type="PANTHER" id="PTHR45982:SF3">
    <property type="entry name" value="F-BOX PROTEIN POF9"/>
    <property type="match status" value="1"/>
</dbReference>
<feature type="domain" description="F-box" evidence="2">
    <location>
        <begin position="1"/>
        <end position="45"/>
    </location>
</feature>
<dbReference type="Gene3D" id="1.20.1280.50">
    <property type="match status" value="1"/>
</dbReference>
<evidence type="ECO:0000313" key="3">
    <source>
        <dbReference type="EMBL" id="KAG1310870.1"/>
    </source>
</evidence>
<reference evidence="3" key="1">
    <citation type="journal article" date="2020" name="Microb. Genom.">
        <title>Genetic diversity of clinical and environmental Mucorales isolates obtained from an investigation of mucormycosis cases among solid organ transplant recipients.</title>
        <authorList>
            <person name="Nguyen M.H."/>
            <person name="Kaul D."/>
            <person name="Muto C."/>
            <person name="Cheng S.J."/>
            <person name="Richter R.A."/>
            <person name="Bruno V.M."/>
            <person name="Liu G."/>
            <person name="Beyhan S."/>
            <person name="Sundermann A.J."/>
            <person name="Mounaud S."/>
            <person name="Pasculle A.W."/>
            <person name="Nierman W.C."/>
            <person name="Driscoll E."/>
            <person name="Cumbie R."/>
            <person name="Clancy C.J."/>
            <person name="Dupont C.L."/>
        </authorList>
    </citation>
    <scope>NUCLEOTIDE SEQUENCE</scope>
    <source>
        <strain evidence="3">GL11</strain>
    </source>
</reference>
<accession>A0A9P6XD52</accession>
<dbReference type="EMBL" id="JAANQT010000454">
    <property type="protein sequence ID" value="KAG1310870.1"/>
    <property type="molecule type" value="Genomic_DNA"/>
</dbReference>